<keyword evidence="1" id="KW-1133">Transmembrane helix</keyword>
<dbReference type="Proteomes" id="UP000290283">
    <property type="component" value="Unassembled WGS sequence"/>
</dbReference>
<dbReference type="RefSeq" id="WP_129435059.1">
    <property type="nucleotide sequence ID" value="NZ_SBKO01000001.1"/>
</dbReference>
<proteinExistence type="predicted"/>
<sequence length="90" mass="10029">MRKIDLFIGMFIGFISAIIGIYLFLEFKTEYGFAEGIQGIKQQGFLGKLIAMGAVLNLGVFFLLLKFNKDLMAKGVILATILLTFITLFV</sequence>
<dbReference type="AlphaFoldDB" id="A0A4Q1K5V1"/>
<protein>
    <recommendedName>
        <fullName evidence="4">DUF3784 domain-containing protein</fullName>
    </recommendedName>
</protein>
<accession>A0A4Q1K5V1</accession>
<comment type="caution">
    <text evidence="2">The sequence shown here is derived from an EMBL/GenBank/DDBJ whole genome shotgun (WGS) entry which is preliminary data.</text>
</comment>
<feature type="transmembrane region" description="Helical" evidence="1">
    <location>
        <begin position="45"/>
        <end position="65"/>
    </location>
</feature>
<keyword evidence="1" id="KW-0812">Transmembrane</keyword>
<organism evidence="2 3">
    <name type="scientific">Flavobacterium amnicola</name>
    <dbReference type="NCBI Taxonomy" id="2506422"/>
    <lineage>
        <taxon>Bacteria</taxon>
        <taxon>Pseudomonadati</taxon>
        <taxon>Bacteroidota</taxon>
        <taxon>Flavobacteriia</taxon>
        <taxon>Flavobacteriales</taxon>
        <taxon>Flavobacteriaceae</taxon>
        <taxon>Flavobacterium</taxon>
    </lineage>
</organism>
<evidence type="ECO:0000313" key="2">
    <source>
        <dbReference type="EMBL" id="RXR21306.1"/>
    </source>
</evidence>
<reference evidence="3" key="1">
    <citation type="submission" date="2019-01" db="EMBL/GenBank/DDBJ databases">
        <title>Cytophagaceae bacterium strain CAR-16.</title>
        <authorList>
            <person name="Chen W.-M."/>
        </authorList>
    </citation>
    <scope>NUCLEOTIDE SEQUENCE [LARGE SCALE GENOMIC DNA]</scope>
    <source>
        <strain evidence="3">LLJ-11</strain>
    </source>
</reference>
<dbReference type="OrthoDB" id="1362378at2"/>
<keyword evidence="3" id="KW-1185">Reference proteome</keyword>
<gene>
    <name evidence="2" type="ORF">EQG63_05030</name>
</gene>
<evidence type="ECO:0000256" key="1">
    <source>
        <dbReference type="SAM" id="Phobius"/>
    </source>
</evidence>
<name>A0A4Q1K5V1_9FLAO</name>
<feature type="transmembrane region" description="Helical" evidence="1">
    <location>
        <begin position="6"/>
        <end position="25"/>
    </location>
</feature>
<feature type="transmembrane region" description="Helical" evidence="1">
    <location>
        <begin position="71"/>
        <end position="89"/>
    </location>
</feature>
<keyword evidence="1" id="KW-0472">Membrane</keyword>
<evidence type="ECO:0008006" key="4">
    <source>
        <dbReference type="Google" id="ProtNLM"/>
    </source>
</evidence>
<evidence type="ECO:0000313" key="3">
    <source>
        <dbReference type="Proteomes" id="UP000290283"/>
    </source>
</evidence>
<dbReference type="EMBL" id="SBKO01000001">
    <property type="protein sequence ID" value="RXR21306.1"/>
    <property type="molecule type" value="Genomic_DNA"/>
</dbReference>